<dbReference type="PRINTS" id="PR00947">
    <property type="entry name" value="CUTICLE"/>
</dbReference>
<dbReference type="EMBL" id="GEBQ01025419">
    <property type="protein sequence ID" value="JAT14558.1"/>
    <property type="molecule type" value="Transcribed_RNA"/>
</dbReference>
<organism evidence="3">
    <name type="scientific">Graphocephala atropunctata</name>
    <dbReference type="NCBI Taxonomy" id="36148"/>
    <lineage>
        <taxon>Eukaryota</taxon>
        <taxon>Metazoa</taxon>
        <taxon>Ecdysozoa</taxon>
        <taxon>Arthropoda</taxon>
        <taxon>Hexapoda</taxon>
        <taxon>Insecta</taxon>
        <taxon>Pterygota</taxon>
        <taxon>Neoptera</taxon>
        <taxon>Paraneoptera</taxon>
        <taxon>Hemiptera</taxon>
        <taxon>Auchenorrhyncha</taxon>
        <taxon>Membracoidea</taxon>
        <taxon>Cicadellidae</taxon>
        <taxon>Cicadellinae</taxon>
        <taxon>Cicadellini</taxon>
        <taxon>Graphocephala</taxon>
    </lineage>
</organism>
<evidence type="ECO:0000313" key="3">
    <source>
        <dbReference type="EMBL" id="JAT14558.1"/>
    </source>
</evidence>
<dbReference type="PROSITE" id="PS00233">
    <property type="entry name" value="CHIT_BIND_RR_1"/>
    <property type="match status" value="1"/>
</dbReference>
<protein>
    <recommendedName>
        <fullName evidence="4">Endocuticle structural glycoprotein SgAbd-2</fullName>
    </recommendedName>
</protein>
<gene>
    <name evidence="3" type="ORF">g.1537</name>
</gene>
<evidence type="ECO:0000256" key="1">
    <source>
        <dbReference type="ARBA" id="ARBA00022460"/>
    </source>
</evidence>
<dbReference type="InterPro" id="IPR031311">
    <property type="entry name" value="CHIT_BIND_RR_consensus"/>
</dbReference>
<dbReference type="InterPro" id="IPR050468">
    <property type="entry name" value="Cuticle_Struct_Prot"/>
</dbReference>
<proteinExistence type="predicted"/>
<dbReference type="Pfam" id="PF00379">
    <property type="entry name" value="Chitin_bind_4"/>
    <property type="match status" value="1"/>
</dbReference>
<dbReference type="PANTHER" id="PTHR10380:SF173">
    <property type="entry name" value="CUTICULAR PROTEIN 47EF, ISOFORM C-RELATED"/>
    <property type="match status" value="1"/>
</dbReference>
<reference evidence="3" key="1">
    <citation type="submission" date="2015-11" db="EMBL/GenBank/DDBJ databases">
        <title>De novo transcriptome assembly of four potential Pierce s Disease insect vectors from Arizona vineyards.</title>
        <authorList>
            <person name="Tassone E.E."/>
        </authorList>
    </citation>
    <scope>NUCLEOTIDE SEQUENCE</scope>
</reference>
<evidence type="ECO:0000256" key="2">
    <source>
        <dbReference type="PROSITE-ProRule" id="PRU00497"/>
    </source>
</evidence>
<dbReference type="InterPro" id="IPR000618">
    <property type="entry name" value="Insect_cuticle"/>
</dbReference>
<dbReference type="AlphaFoldDB" id="A0A1B6KT07"/>
<name>A0A1B6KT07_9HEMI</name>
<feature type="non-terminal residue" evidence="3">
    <location>
        <position position="1"/>
    </location>
</feature>
<accession>A0A1B6KT07</accession>
<sequence length="215" mass="23343">GAESQIPTGAQIVYLQGGAQQYTAPATQGAQIAYIVGAPSQYQVSSFQPSTQVSTIKYSQPQPQQVQYKVSEIHNKVYGQAAPAPAVPAPVDHKVRYQVNENQVPQWAIVRSSLDDNFDGRFQYDFETENGIALNAVGDVKQVSSKEQAQVIQGSYTYTAPDGQVITTSYTADENGFVAHGDHLPVAPQEPELPPLIAKSLAYIRSLPPQPENQQ</sequence>
<dbReference type="PANTHER" id="PTHR10380">
    <property type="entry name" value="CUTICLE PROTEIN"/>
    <property type="match status" value="1"/>
</dbReference>
<evidence type="ECO:0008006" key="4">
    <source>
        <dbReference type="Google" id="ProtNLM"/>
    </source>
</evidence>
<dbReference type="PROSITE" id="PS51155">
    <property type="entry name" value="CHIT_BIND_RR_2"/>
    <property type="match status" value="1"/>
</dbReference>
<dbReference type="GO" id="GO:0008010">
    <property type="term" value="F:structural constituent of chitin-based larval cuticle"/>
    <property type="evidence" value="ECO:0007669"/>
    <property type="project" value="TreeGrafter"/>
</dbReference>
<keyword evidence="1 2" id="KW-0193">Cuticle</keyword>
<dbReference type="GO" id="GO:0062129">
    <property type="term" value="C:chitin-based extracellular matrix"/>
    <property type="evidence" value="ECO:0007669"/>
    <property type="project" value="TreeGrafter"/>
</dbReference>